<feature type="region of interest" description="Disordered" evidence="1">
    <location>
        <begin position="42"/>
        <end position="122"/>
    </location>
</feature>
<accession>A0A914XRA8</accession>
<evidence type="ECO:0000313" key="3">
    <source>
        <dbReference type="WBParaSite" id="PSAMB.scaffold916size38668.g9710.t1"/>
    </source>
</evidence>
<proteinExistence type="predicted"/>
<evidence type="ECO:0000313" key="2">
    <source>
        <dbReference type="Proteomes" id="UP000887566"/>
    </source>
</evidence>
<dbReference type="AlphaFoldDB" id="A0A914XRA8"/>
<name>A0A914XRA8_9BILA</name>
<evidence type="ECO:0000256" key="1">
    <source>
        <dbReference type="SAM" id="MobiDB-lite"/>
    </source>
</evidence>
<sequence length="122" mass="13403">MSQRAHRRQLTETGSIVWRTHIAYSGHFAYIRYIRQRAVEKTRASAPQHRRYRTQLAAARQPPPPPPCRSTAHGKTKQSTDKGAGRVVATANGGVGSGDSADPRVRRAHAAVSAPSRAFINH</sequence>
<protein>
    <submittedName>
        <fullName evidence="3">Uncharacterized protein</fullName>
    </submittedName>
</protein>
<organism evidence="2 3">
    <name type="scientific">Plectus sambesii</name>
    <dbReference type="NCBI Taxonomy" id="2011161"/>
    <lineage>
        <taxon>Eukaryota</taxon>
        <taxon>Metazoa</taxon>
        <taxon>Ecdysozoa</taxon>
        <taxon>Nematoda</taxon>
        <taxon>Chromadorea</taxon>
        <taxon>Plectida</taxon>
        <taxon>Plectina</taxon>
        <taxon>Plectoidea</taxon>
        <taxon>Plectidae</taxon>
        <taxon>Plectus</taxon>
    </lineage>
</organism>
<keyword evidence="2" id="KW-1185">Reference proteome</keyword>
<dbReference type="WBParaSite" id="PSAMB.scaffold916size38668.g9710.t1">
    <property type="protein sequence ID" value="PSAMB.scaffold916size38668.g9710.t1"/>
    <property type="gene ID" value="PSAMB.scaffold916size38668.g9710"/>
</dbReference>
<reference evidence="3" key="1">
    <citation type="submission" date="2022-11" db="UniProtKB">
        <authorList>
            <consortium name="WormBaseParasite"/>
        </authorList>
    </citation>
    <scope>IDENTIFICATION</scope>
</reference>
<dbReference type="Proteomes" id="UP000887566">
    <property type="component" value="Unplaced"/>
</dbReference>